<accession>A0ABT2MX87</accession>
<dbReference type="RefSeq" id="WP_368007550.1">
    <property type="nucleotide sequence ID" value="NZ_JAMXFF010000026.1"/>
</dbReference>
<feature type="region of interest" description="Disordered" evidence="1">
    <location>
        <begin position="33"/>
        <end position="59"/>
    </location>
</feature>
<reference evidence="2 3" key="1">
    <citation type="journal article" date="2022" name="Front. Microbiol.">
        <title>High genomic differentiation and limited gene flow indicate recent cryptic speciation within the genus Laspinema (cyanobacteria).</title>
        <authorList>
            <person name="Stanojkovic A."/>
            <person name="Skoupy S."/>
            <person name="Skaloud P."/>
            <person name="Dvorak P."/>
        </authorList>
    </citation>
    <scope>NUCLEOTIDE SEQUENCE [LARGE SCALE GENOMIC DNA]</scope>
    <source>
        <strain evidence="2 3">D2a</strain>
    </source>
</reference>
<protein>
    <submittedName>
        <fullName evidence="2">Uncharacterized protein</fullName>
    </submittedName>
</protein>
<sequence>MLPLLLSTWLLMGLGVDEPNIKLCWSDWHQPQLDHPSSSHQYIEEPISSHYRGSARDRD</sequence>
<organism evidence="2 3">
    <name type="scientific">Laspinema palackyanum D2a</name>
    <dbReference type="NCBI Taxonomy" id="2953684"/>
    <lineage>
        <taxon>Bacteria</taxon>
        <taxon>Bacillati</taxon>
        <taxon>Cyanobacteriota</taxon>
        <taxon>Cyanophyceae</taxon>
        <taxon>Oscillatoriophycideae</taxon>
        <taxon>Oscillatoriales</taxon>
        <taxon>Laspinemataceae</taxon>
        <taxon>Laspinema</taxon>
        <taxon>Laspinema palackyanum</taxon>
    </lineage>
</organism>
<evidence type="ECO:0000313" key="2">
    <source>
        <dbReference type="EMBL" id="MCT7968002.1"/>
    </source>
</evidence>
<evidence type="ECO:0000313" key="3">
    <source>
        <dbReference type="Proteomes" id="UP001525890"/>
    </source>
</evidence>
<name>A0ABT2MX87_9CYAN</name>
<dbReference type="EMBL" id="JAMXFF010000026">
    <property type="protein sequence ID" value="MCT7968002.1"/>
    <property type="molecule type" value="Genomic_DNA"/>
</dbReference>
<comment type="caution">
    <text evidence="2">The sequence shown here is derived from an EMBL/GenBank/DDBJ whole genome shotgun (WGS) entry which is preliminary data.</text>
</comment>
<gene>
    <name evidence="2" type="ORF">NG799_16950</name>
</gene>
<proteinExistence type="predicted"/>
<evidence type="ECO:0000256" key="1">
    <source>
        <dbReference type="SAM" id="MobiDB-lite"/>
    </source>
</evidence>
<keyword evidence="3" id="KW-1185">Reference proteome</keyword>
<dbReference type="Proteomes" id="UP001525890">
    <property type="component" value="Unassembled WGS sequence"/>
</dbReference>